<dbReference type="InterPro" id="IPR001789">
    <property type="entry name" value="Sig_transdc_resp-reg_receiver"/>
</dbReference>
<dbReference type="Gene3D" id="3.40.50.2300">
    <property type="match status" value="1"/>
</dbReference>
<feature type="domain" description="Response regulatory" evidence="4">
    <location>
        <begin position="2"/>
        <end position="118"/>
    </location>
</feature>
<dbReference type="Pfam" id="PF08664">
    <property type="entry name" value="YcbB"/>
    <property type="match status" value="1"/>
</dbReference>
<dbReference type="InterPro" id="IPR013972">
    <property type="entry name" value="YcbB"/>
</dbReference>
<evidence type="ECO:0000256" key="2">
    <source>
        <dbReference type="ARBA" id="ARBA00024867"/>
    </source>
</evidence>
<protein>
    <recommendedName>
        <fullName evidence="1">Stage 0 sporulation protein A homolog</fullName>
    </recommendedName>
</protein>
<dbReference type="EMBL" id="CBXI010000004">
    <property type="protein sequence ID" value="CDL90241.1"/>
    <property type="molecule type" value="Genomic_DNA"/>
</dbReference>
<dbReference type="Pfam" id="PF00072">
    <property type="entry name" value="Response_reg"/>
    <property type="match status" value="1"/>
</dbReference>
<organism evidence="5 6">
    <name type="scientific">Clostridium tyrobutyricum DIVETGP</name>
    <dbReference type="NCBI Taxonomy" id="1408889"/>
    <lineage>
        <taxon>Bacteria</taxon>
        <taxon>Bacillati</taxon>
        <taxon>Bacillota</taxon>
        <taxon>Clostridia</taxon>
        <taxon>Eubacteriales</taxon>
        <taxon>Clostridiaceae</taxon>
        <taxon>Clostridium</taxon>
    </lineage>
</organism>
<dbReference type="AlphaFoldDB" id="W6N2I0"/>
<dbReference type="Proteomes" id="UP000019482">
    <property type="component" value="Unassembled WGS sequence"/>
</dbReference>
<evidence type="ECO:0000313" key="5">
    <source>
        <dbReference type="EMBL" id="CDL90241.1"/>
    </source>
</evidence>
<dbReference type="GO" id="GO:0000160">
    <property type="term" value="P:phosphorelay signal transduction system"/>
    <property type="evidence" value="ECO:0007669"/>
    <property type="project" value="InterPro"/>
</dbReference>
<name>W6N2I0_CLOTY</name>
<comment type="caution">
    <text evidence="5">The sequence shown here is derived from an EMBL/GenBank/DDBJ whole genome shotgun (WGS) entry which is preliminary data.</text>
</comment>
<evidence type="ECO:0000313" key="6">
    <source>
        <dbReference type="Proteomes" id="UP000019482"/>
    </source>
</evidence>
<dbReference type="PANTHER" id="PTHR43228">
    <property type="entry name" value="TWO-COMPONENT RESPONSE REGULATOR"/>
    <property type="match status" value="1"/>
</dbReference>
<evidence type="ECO:0000256" key="3">
    <source>
        <dbReference type="PROSITE-ProRule" id="PRU00169"/>
    </source>
</evidence>
<evidence type="ECO:0000259" key="4">
    <source>
        <dbReference type="PROSITE" id="PS50110"/>
    </source>
</evidence>
<dbReference type="InterPro" id="IPR052048">
    <property type="entry name" value="ST_Response_Regulator"/>
</dbReference>
<dbReference type="InterPro" id="IPR011006">
    <property type="entry name" value="CheY-like_superfamily"/>
</dbReference>
<dbReference type="SMART" id="SM00448">
    <property type="entry name" value="REC"/>
    <property type="match status" value="1"/>
</dbReference>
<feature type="modified residue" description="4-aspartylphosphate" evidence="3">
    <location>
        <position position="54"/>
    </location>
</feature>
<evidence type="ECO:0000256" key="1">
    <source>
        <dbReference type="ARBA" id="ARBA00018672"/>
    </source>
</evidence>
<reference evidence="5 6" key="1">
    <citation type="journal article" date="2015" name="Genome Announc.">
        <title>Draft Genome Sequence of Clostridium tyrobutyricum Strain DIVETGP, Isolated from Cow's Milk for Grana Padano Production.</title>
        <authorList>
            <person name="Soggiu A."/>
            <person name="Piras C."/>
            <person name="Gaiarsa S."/>
            <person name="Sassera D."/>
            <person name="Roncada P."/>
            <person name="Bendixen E."/>
            <person name="Brasca M."/>
            <person name="Bonizzi L."/>
        </authorList>
    </citation>
    <scope>NUCLEOTIDE SEQUENCE [LARGE SCALE GENOMIC DNA]</scope>
    <source>
        <strain evidence="5 6">DIVETGP</strain>
    </source>
</reference>
<comment type="function">
    <text evidence="2">May play the central regulatory role in sporulation. It may be an element of the effector pathway responsible for the activation of sporulation genes in response to nutritional stress. Spo0A may act in concert with spo0H (a sigma factor) to control the expression of some genes that are critical to the sporulation process.</text>
</comment>
<gene>
    <name evidence="5" type="ORF">CTDIVETGP_0311</name>
</gene>
<dbReference type="PROSITE" id="PS50110">
    <property type="entry name" value="RESPONSE_REGULATORY"/>
    <property type="match status" value="1"/>
</dbReference>
<sequence>MNFFIVDDDEVVRSMIKEIIEDYDLGKVVGESEDGSYINTDILTFKKVDILIIDLLMPIKDGIQTVQDLGPSFDFKIIMLSQVEDKKIIGDAYSLNIEYYITKPINRLEVIKVIEKVSNNIKLQRSIKDIQKTISILGLEKSKKIDKKSTVQKNIIECGEFILTDLGMISENGSNDIIDILQYLSDYYRENSFKKDFPSLKDLFTNTAIKRLGGSYTKENLQKEFKASEQRVRRAIFQSLSYIASLGLTDYSNTKFEEYSSKFFDFTEVRKRMLELQNEIHSSMSHIRINTKKFVKVFYMEAKKSSKNI</sequence>
<proteinExistence type="predicted"/>
<dbReference type="RefSeq" id="WP_017751709.1">
    <property type="nucleotide sequence ID" value="NZ_CBXI010000004.1"/>
</dbReference>
<dbReference type="GeneID" id="29419049"/>
<dbReference type="OrthoDB" id="1684633at2"/>
<dbReference type="PANTHER" id="PTHR43228:SF8">
    <property type="entry name" value="TRANSCRIPTIONAL REGULATORY PROTEIN GLNL"/>
    <property type="match status" value="1"/>
</dbReference>
<dbReference type="SUPFAM" id="SSF52172">
    <property type="entry name" value="CheY-like"/>
    <property type="match status" value="1"/>
</dbReference>
<accession>W6N2I0</accession>
<keyword evidence="6" id="KW-1185">Reference proteome</keyword>
<keyword evidence="3" id="KW-0597">Phosphoprotein</keyword>